<keyword evidence="2" id="KW-1185">Reference proteome</keyword>
<reference evidence="1 2" key="1">
    <citation type="journal article" date="2024" name="Plant Biotechnol. J.">
        <title>Genome and CRISPR/Cas9 system of a widespread forest tree (Populus alba) in the world.</title>
        <authorList>
            <person name="Liu Y.J."/>
            <person name="Jiang P.F."/>
            <person name="Han X.M."/>
            <person name="Li X.Y."/>
            <person name="Wang H.M."/>
            <person name="Wang Y.J."/>
            <person name="Wang X.X."/>
            <person name="Zeng Q.Y."/>
        </authorList>
    </citation>
    <scope>NUCLEOTIDE SEQUENCE [LARGE SCALE GENOMIC DNA]</scope>
    <source>
        <strain evidence="2">cv. PAL-ZL1</strain>
    </source>
</reference>
<organism evidence="1 2">
    <name type="scientific">Populus alba</name>
    <name type="common">White poplar</name>
    <dbReference type="NCBI Taxonomy" id="43335"/>
    <lineage>
        <taxon>Eukaryota</taxon>
        <taxon>Viridiplantae</taxon>
        <taxon>Streptophyta</taxon>
        <taxon>Embryophyta</taxon>
        <taxon>Tracheophyta</taxon>
        <taxon>Spermatophyta</taxon>
        <taxon>Magnoliopsida</taxon>
        <taxon>eudicotyledons</taxon>
        <taxon>Gunneridae</taxon>
        <taxon>Pentapetalae</taxon>
        <taxon>rosids</taxon>
        <taxon>fabids</taxon>
        <taxon>Malpighiales</taxon>
        <taxon>Salicaceae</taxon>
        <taxon>Saliceae</taxon>
        <taxon>Populus</taxon>
    </lineage>
</organism>
<name>A0ACC4CTU6_POPAL</name>
<dbReference type="Proteomes" id="UP000309997">
    <property type="component" value="Unassembled WGS sequence"/>
</dbReference>
<comment type="caution">
    <text evidence="1">The sequence shown here is derived from an EMBL/GenBank/DDBJ whole genome shotgun (WGS) entry which is preliminary data.</text>
</comment>
<sequence length="194" mass="21236">MDAQARKHGYAGAESEDQGMGVRKGPWTIEEDSLLARYITIHGEGHWNSAARCAGAESESPLDQPTISPPTYYSSQIDIPVAASESGSDLIDPNFMPDISVSSTLSDSLDAQVSPWSDLTDYQNPPCGQYYSDSMQNGSGLFPENDSGSWGWCQDGVDMQGMEQETYGFIGGGDSLDQSLWNEENIWFLQQQLM</sequence>
<dbReference type="EMBL" id="RCHU02000002">
    <property type="protein sequence ID" value="KAL3604398.1"/>
    <property type="molecule type" value="Genomic_DNA"/>
</dbReference>
<proteinExistence type="predicted"/>
<protein>
    <submittedName>
        <fullName evidence="1">Uncharacterized protein</fullName>
    </submittedName>
</protein>
<evidence type="ECO:0000313" key="1">
    <source>
        <dbReference type="EMBL" id="KAL3604398.1"/>
    </source>
</evidence>
<gene>
    <name evidence="1" type="ORF">D5086_005257</name>
</gene>
<accession>A0ACC4CTU6</accession>
<evidence type="ECO:0000313" key="2">
    <source>
        <dbReference type="Proteomes" id="UP000309997"/>
    </source>
</evidence>